<proteinExistence type="predicted"/>
<protein>
    <recommendedName>
        <fullName evidence="1">glutathione gamma-glutamylcysteinyltransferase</fullName>
        <ecNumber evidence="1">2.3.2.15</ecNumber>
    </recommendedName>
</protein>
<gene>
    <name evidence="6" type="ORF">PL9631_1060360</name>
</gene>
<evidence type="ECO:0000256" key="4">
    <source>
        <dbReference type="ARBA" id="ARBA00022723"/>
    </source>
</evidence>
<evidence type="ECO:0000259" key="5">
    <source>
        <dbReference type="PROSITE" id="PS51443"/>
    </source>
</evidence>
<keyword evidence="2" id="KW-0104">Cadmium</keyword>
<organism evidence="6 7">
    <name type="scientific">Planktothrix paucivesiculata PCC 9631</name>
    <dbReference type="NCBI Taxonomy" id="671071"/>
    <lineage>
        <taxon>Bacteria</taxon>
        <taxon>Bacillati</taxon>
        <taxon>Cyanobacteriota</taxon>
        <taxon>Cyanophyceae</taxon>
        <taxon>Oscillatoriophycideae</taxon>
        <taxon>Oscillatoriales</taxon>
        <taxon>Microcoleaceae</taxon>
        <taxon>Planktothrix</taxon>
    </lineage>
</organism>
<evidence type="ECO:0000256" key="1">
    <source>
        <dbReference type="ARBA" id="ARBA00012468"/>
    </source>
</evidence>
<evidence type="ECO:0000313" key="6">
    <source>
        <dbReference type="EMBL" id="VXD13235.1"/>
    </source>
</evidence>
<accession>A0A7Z9DVG7</accession>
<dbReference type="GO" id="GO:0016756">
    <property type="term" value="F:glutathione gamma-glutamylcysteinyltransferase activity"/>
    <property type="evidence" value="ECO:0007669"/>
    <property type="project" value="UniProtKB-EC"/>
</dbReference>
<dbReference type="SUPFAM" id="SSF54001">
    <property type="entry name" value="Cysteine proteinases"/>
    <property type="match status" value="1"/>
</dbReference>
<evidence type="ECO:0000256" key="2">
    <source>
        <dbReference type="ARBA" id="ARBA00022539"/>
    </source>
</evidence>
<dbReference type="Pfam" id="PF05023">
    <property type="entry name" value="Phytochelatin"/>
    <property type="match status" value="1"/>
</dbReference>
<dbReference type="GO" id="GO:0010038">
    <property type="term" value="P:response to metal ion"/>
    <property type="evidence" value="ECO:0007669"/>
    <property type="project" value="InterPro"/>
</dbReference>
<dbReference type="EC" id="2.3.2.15" evidence="1"/>
<dbReference type="OrthoDB" id="8560621at2"/>
<feature type="domain" description="Peptidase C83" evidence="5">
    <location>
        <begin position="27"/>
        <end position="250"/>
    </location>
</feature>
<dbReference type="EMBL" id="CZCS02000009">
    <property type="protein sequence ID" value="VXD13235.1"/>
    <property type="molecule type" value="Genomic_DNA"/>
</dbReference>
<dbReference type="InterPro" id="IPR038765">
    <property type="entry name" value="Papain-like_cys_pep_sf"/>
</dbReference>
<sequence>MILSLSHSKLWKKRSLLIALLISGLCLGVKFSQAQPLSIPDNLVNFNSSEGEKLFSESNAKQDYFPLSIYFVTQDNLAYCGVASLVMALNAMQIPRPETPEYRNYRIFTQENVFNNSSTQRVLTAETVTRRGMTLEQLGKLLDSYSLKVQVYHASETTLEEFRKLVIANLKAENNFVLVNYLRPEMGQEGGGHISPIAAYHQKSDRFLILDVARYKYPPVWVKAEDLWRGMTRIDPASQKTRGFVILSSN</sequence>
<dbReference type="PROSITE" id="PS51443">
    <property type="entry name" value="PCS"/>
    <property type="match status" value="1"/>
</dbReference>
<dbReference type="AlphaFoldDB" id="A0A7Z9DVG7"/>
<dbReference type="InterPro" id="IPR007719">
    <property type="entry name" value="PCS_N"/>
</dbReference>
<dbReference type="RefSeq" id="WP_083624207.1">
    <property type="nucleotide sequence ID" value="NZ_LR735026.1"/>
</dbReference>
<keyword evidence="3" id="KW-0808">Transferase</keyword>
<dbReference type="GO" id="GO:0046938">
    <property type="term" value="P:phytochelatin biosynthetic process"/>
    <property type="evidence" value="ECO:0007669"/>
    <property type="project" value="InterPro"/>
</dbReference>
<keyword evidence="7" id="KW-1185">Reference proteome</keyword>
<dbReference type="Proteomes" id="UP000182190">
    <property type="component" value="Unassembled WGS sequence"/>
</dbReference>
<dbReference type="InterPro" id="IPR040409">
    <property type="entry name" value="PCS-like"/>
</dbReference>
<comment type="caution">
    <text evidence="6">The sequence shown here is derived from an EMBL/GenBank/DDBJ whole genome shotgun (WGS) entry which is preliminary data.</text>
</comment>
<dbReference type="Gene3D" id="3.90.70.30">
    <property type="entry name" value="Phytochelatin synthase, N-terminal domain"/>
    <property type="match status" value="1"/>
</dbReference>
<name>A0A7Z9DVG7_9CYAN</name>
<evidence type="ECO:0000256" key="3">
    <source>
        <dbReference type="ARBA" id="ARBA00022679"/>
    </source>
</evidence>
<dbReference type="PANTHER" id="PTHR33447:SF20">
    <property type="entry name" value="GLUTATHIONE GAMMA-GLUTAMYLCYSTEINYLTRANSFERASE"/>
    <property type="match status" value="1"/>
</dbReference>
<dbReference type="PANTHER" id="PTHR33447">
    <property type="entry name" value="GLUTATHIONE GAMMA-GLUTAMYLCYSTEINYLTRANSFERASE"/>
    <property type="match status" value="1"/>
</dbReference>
<keyword evidence="4" id="KW-0479">Metal-binding</keyword>
<reference evidence="6" key="1">
    <citation type="submission" date="2019-10" db="EMBL/GenBank/DDBJ databases">
        <authorList>
            <consortium name="Genoscope - CEA"/>
            <person name="William W."/>
        </authorList>
    </citation>
    <scope>NUCLEOTIDE SEQUENCE [LARGE SCALE GENOMIC DNA]</scope>
    <source>
        <strain evidence="6">BBR_PRJEB10994</strain>
    </source>
</reference>
<evidence type="ECO:0000313" key="7">
    <source>
        <dbReference type="Proteomes" id="UP000182190"/>
    </source>
</evidence>
<dbReference type="InterPro" id="IPR038156">
    <property type="entry name" value="PCS_N_sf"/>
</dbReference>
<dbReference type="GO" id="GO:0046872">
    <property type="term" value="F:metal ion binding"/>
    <property type="evidence" value="ECO:0007669"/>
    <property type="project" value="UniProtKB-KW"/>
</dbReference>